<comment type="similarity">
    <text evidence="7">Belongs to the binding-protein-dependent transport system permease family.</text>
</comment>
<comment type="subcellular location">
    <subcellularLocation>
        <location evidence="1 7">Cell membrane</location>
        <topology evidence="1 7">Multi-pass membrane protein</topology>
    </subcellularLocation>
</comment>
<organism evidence="9 10">
    <name type="scientific">Actinomadura hallensis</name>
    <dbReference type="NCBI Taxonomy" id="337895"/>
    <lineage>
        <taxon>Bacteria</taxon>
        <taxon>Bacillati</taxon>
        <taxon>Actinomycetota</taxon>
        <taxon>Actinomycetes</taxon>
        <taxon>Streptosporangiales</taxon>
        <taxon>Thermomonosporaceae</taxon>
        <taxon>Actinomadura</taxon>
    </lineage>
</organism>
<dbReference type="SUPFAM" id="SSF161098">
    <property type="entry name" value="MetI-like"/>
    <property type="match status" value="1"/>
</dbReference>
<dbReference type="AlphaFoldDB" id="A0A543I824"/>
<feature type="domain" description="ABC transmembrane type-1" evidence="8">
    <location>
        <begin position="46"/>
        <end position="227"/>
    </location>
</feature>
<evidence type="ECO:0000256" key="4">
    <source>
        <dbReference type="ARBA" id="ARBA00022692"/>
    </source>
</evidence>
<name>A0A543I824_9ACTN</name>
<feature type="transmembrane region" description="Helical" evidence="7">
    <location>
        <begin position="83"/>
        <end position="106"/>
    </location>
</feature>
<dbReference type="EMBL" id="VFPO01000001">
    <property type="protein sequence ID" value="TQM66640.1"/>
    <property type="molecule type" value="Genomic_DNA"/>
</dbReference>
<evidence type="ECO:0000256" key="3">
    <source>
        <dbReference type="ARBA" id="ARBA00022475"/>
    </source>
</evidence>
<feature type="transmembrane region" description="Helical" evidence="7">
    <location>
        <begin position="50"/>
        <end position="71"/>
    </location>
</feature>
<keyword evidence="3" id="KW-1003">Cell membrane</keyword>
<evidence type="ECO:0000259" key="8">
    <source>
        <dbReference type="PROSITE" id="PS50928"/>
    </source>
</evidence>
<evidence type="ECO:0000313" key="9">
    <source>
        <dbReference type="EMBL" id="TQM66640.1"/>
    </source>
</evidence>
<evidence type="ECO:0000256" key="7">
    <source>
        <dbReference type="RuleBase" id="RU363032"/>
    </source>
</evidence>
<dbReference type="RefSeq" id="WP_185758566.1">
    <property type="nucleotide sequence ID" value="NZ_VFPO01000001.1"/>
</dbReference>
<feature type="transmembrane region" description="Helical" evidence="7">
    <location>
        <begin position="209"/>
        <end position="230"/>
    </location>
</feature>
<keyword evidence="2 7" id="KW-0813">Transport</keyword>
<evidence type="ECO:0000313" key="10">
    <source>
        <dbReference type="Proteomes" id="UP000316706"/>
    </source>
</evidence>
<feature type="transmembrane region" description="Helical" evidence="7">
    <location>
        <begin position="157"/>
        <end position="189"/>
    </location>
</feature>
<dbReference type="InterPro" id="IPR035906">
    <property type="entry name" value="MetI-like_sf"/>
</dbReference>
<keyword evidence="6 7" id="KW-0472">Membrane</keyword>
<dbReference type="Proteomes" id="UP000316706">
    <property type="component" value="Unassembled WGS sequence"/>
</dbReference>
<evidence type="ECO:0000256" key="6">
    <source>
        <dbReference type="ARBA" id="ARBA00023136"/>
    </source>
</evidence>
<evidence type="ECO:0000256" key="5">
    <source>
        <dbReference type="ARBA" id="ARBA00022989"/>
    </source>
</evidence>
<keyword evidence="4 7" id="KW-0812">Transmembrane</keyword>
<evidence type="ECO:0000256" key="1">
    <source>
        <dbReference type="ARBA" id="ARBA00004651"/>
    </source>
</evidence>
<protein>
    <submittedName>
        <fullName evidence="9">NitT/TauT family transport system permease protein</fullName>
    </submittedName>
</protein>
<reference evidence="9 10" key="1">
    <citation type="submission" date="2019-06" db="EMBL/GenBank/DDBJ databases">
        <title>Sequencing the genomes of 1000 actinobacteria strains.</title>
        <authorList>
            <person name="Klenk H.-P."/>
        </authorList>
    </citation>
    <scope>NUCLEOTIDE SEQUENCE [LARGE SCALE GENOMIC DNA]</scope>
    <source>
        <strain evidence="9 10">DSM 45043</strain>
    </source>
</reference>
<evidence type="ECO:0000256" key="2">
    <source>
        <dbReference type="ARBA" id="ARBA00022448"/>
    </source>
</evidence>
<gene>
    <name evidence="9" type="ORF">FHX41_0221</name>
</gene>
<dbReference type="GO" id="GO:0055085">
    <property type="term" value="P:transmembrane transport"/>
    <property type="evidence" value="ECO:0007669"/>
    <property type="project" value="InterPro"/>
</dbReference>
<dbReference type="PANTHER" id="PTHR30151:SF0">
    <property type="entry name" value="ABC TRANSPORTER PERMEASE PROTEIN MJ0413-RELATED"/>
    <property type="match status" value="1"/>
</dbReference>
<accession>A0A543I824</accession>
<dbReference type="InterPro" id="IPR000515">
    <property type="entry name" value="MetI-like"/>
</dbReference>
<dbReference type="GO" id="GO:0005886">
    <property type="term" value="C:plasma membrane"/>
    <property type="evidence" value="ECO:0007669"/>
    <property type="project" value="UniProtKB-SubCell"/>
</dbReference>
<keyword evidence="5 7" id="KW-1133">Transmembrane helix</keyword>
<comment type="caution">
    <text evidence="9">The sequence shown here is derived from an EMBL/GenBank/DDBJ whole genome shotgun (WGS) entry which is preliminary data.</text>
</comment>
<dbReference type="Pfam" id="PF00528">
    <property type="entry name" value="BPD_transp_1"/>
    <property type="match status" value="1"/>
</dbReference>
<sequence>MLLGLVAAWEVAGRAGALDPLTWSRPSVIGLEAGRLVNETEFIWDVESSILNIAYGFSVGVAAGALVGATFSRAPTAIRGSLLGWLAAVQGIPFIVFYPVLLTVFGLTRMPIVSIVALVVFIPVTLSVAIGLSSISNEYLRLSRVLLLSRRQAILKIYLPAAVPLVFPGLRLGFSLALISTIGMEFIVASKGLGYRVAESYHAFAVEQMYAVIVWICAGAVVVNSLLSWIEGRLRQDAVTT</sequence>
<feature type="transmembrane region" description="Helical" evidence="7">
    <location>
        <begin position="112"/>
        <end position="136"/>
    </location>
</feature>
<dbReference type="PROSITE" id="PS50928">
    <property type="entry name" value="ABC_TM1"/>
    <property type="match status" value="1"/>
</dbReference>
<keyword evidence="10" id="KW-1185">Reference proteome</keyword>
<dbReference type="Gene3D" id="1.10.3720.10">
    <property type="entry name" value="MetI-like"/>
    <property type="match status" value="1"/>
</dbReference>
<dbReference type="PANTHER" id="PTHR30151">
    <property type="entry name" value="ALKANE SULFONATE ABC TRANSPORTER-RELATED, MEMBRANE SUBUNIT"/>
    <property type="match status" value="1"/>
</dbReference>
<proteinExistence type="inferred from homology"/>